<dbReference type="InterPro" id="IPR002825">
    <property type="entry name" value="Pept_S49_ser-pept_pro"/>
</dbReference>
<dbReference type="Pfam" id="PF01972">
    <property type="entry name" value="SDH_protease"/>
    <property type="match status" value="1"/>
</dbReference>
<sequence length="298" mass="32764">MPNWTQVLQEIIFKQNTSGNGIDEVRRKYLALLQEKTGRNVIAYYSGFLQKPGFSIGQINDDDKNGLMNAVHGLDRSLGLDLILHTPGGDLAAAESIVHYLRQMFGFDIRAIVPQIAMSAGTMISCACKEIVMGKQSNIGPFDPQLGGLPAHGVLEEFEMAIERVKADPQSTPIWQTIISKYHPTFLGECQKAIELADMVVNGWLVTGMFSGEEDAVTKARNILLALNDHSGTKTHSRHLHIEDAVGLGLKVVRLEDDAELQDLVLTVHHSYMHTFANTPAGKIIENHVGSVIVMNVQ</sequence>
<dbReference type="InterPro" id="IPR029045">
    <property type="entry name" value="ClpP/crotonase-like_dom_sf"/>
</dbReference>
<protein>
    <submittedName>
        <fullName evidence="1">S49 family peptidase</fullName>
    </submittedName>
</protein>
<name>A0ABX8MUX3_9PSED</name>
<reference evidence="1" key="1">
    <citation type="submission" date="2021-06" db="EMBL/GenBank/DDBJ databases">
        <title>Updating the genus Pseudomonas: Description of 43 new species and partition of the Pseudomonas putida group.</title>
        <authorList>
            <person name="Girard L."/>
            <person name="Lood C."/>
            <person name="Vandamme P."/>
            <person name="Rokni-Zadeh H."/>
            <person name="van Noort V."/>
            <person name="Hofte M."/>
            <person name="Lavigne R."/>
            <person name="De Mot R."/>
        </authorList>
    </citation>
    <scope>NUCLEOTIDE SEQUENCE</scope>
    <source>
        <strain evidence="1">CMR12a</strain>
    </source>
</reference>
<evidence type="ECO:0000313" key="1">
    <source>
        <dbReference type="EMBL" id="QXH42208.1"/>
    </source>
</evidence>
<dbReference type="EMBL" id="CP077074">
    <property type="protein sequence ID" value="QXH42208.1"/>
    <property type="molecule type" value="Genomic_DNA"/>
</dbReference>
<gene>
    <name evidence="1" type="ORF">KSS89_08310</name>
</gene>
<proteinExistence type="predicted"/>
<dbReference type="Gene3D" id="3.90.226.10">
    <property type="entry name" value="2-enoyl-CoA Hydratase, Chain A, domain 1"/>
    <property type="match status" value="1"/>
</dbReference>
<dbReference type="RefSeq" id="WP_124345991.1">
    <property type="nucleotide sequence ID" value="NZ_CP027706.1"/>
</dbReference>
<evidence type="ECO:0000313" key="2">
    <source>
        <dbReference type="Proteomes" id="UP000693952"/>
    </source>
</evidence>
<dbReference type="SUPFAM" id="SSF52096">
    <property type="entry name" value="ClpP/crotonase"/>
    <property type="match status" value="1"/>
</dbReference>
<keyword evidence="2" id="KW-1185">Reference proteome</keyword>
<dbReference type="PANTHER" id="PTHR35984">
    <property type="entry name" value="PERIPLASMIC SERINE PROTEASE"/>
    <property type="match status" value="1"/>
</dbReference>
<accession>A0ABX8MUX3</accession>
<dbReference type="PANTHER" id="PTHR35984:SF1">
    <property type="entry name" value="PERIPLASMIC SERINE PROTEASE"/>
    <property type="match status" value="1"/>
</dbReference>
<dbReference type="Proteomes" id="UP000693952">
    <property type="component" value="Chromosome"/>
</dbReference>
<organism evidence="1 2">
    <name type="scientific">Pseudomonas sessilinigenes</name>
    <dbReference type="NCBI Taxonomy" id="658629"/>
    <lineage>
        <taxon>Bacteria</taxon>
        <taxon>Pseudomonadati</taxon>
        <taxon>Pseudomonadota</taxon>
        <taxon>Gammaproteobacteria</taxon>
        <taxon>Pseudomonadales</taxon>
        <taxon>Pseudomonadaceae</taxon>
        <taxon>Pseudomonas</taxon>
    </lineage>
</organism>